<reference evidence="6" key="1">
    <citation type="submission" date="2020-10" db="EMBL/GenBank/DDBJ databases">
        <authorList>
            <person name="Gilroy R."/>
        </authorList>
    </citation>
    <scope>NUCLEOTIDE SEQUENCE</scope>
    <source>
        <strain evidence="6">ChiGjej1B1-24693</strain>
    </source>
</reference>
<keyword evidence="1" id="KW-0479">Metal-binding</keyword>
<evidence type="ECO:0000313" key="6">
    <source>
        <dbReference type="EMBL" id="HIT76057.1"/>
    </source>
</evidence>
<evidence type="ECO:0000259" key="4">
    <source>
        <dbReference type="Pfam" id="PF13649"/>
    </source>
</evidence>
<dbReference type="AlphaFoldDB" id="A0A9D1GZK4"/>
<feature type="compositionally biased region" description="Basic and acidic residues" evidence="3">
    <location>
        <begin position="238"/>
        <end position="249"/>
    </location>
</feature>
<accession>A0A9D1GZK4</accession>
<dbReference type="GO" id="GO:0032259">
    <property type="term" value="P:methylation"/>
    <property type="evidence" value="ECO:0007669"/>
    <property type="project" value="UniProtKB-KW"/>
</dbReference>
<proteinExistence type="predicted"/>
<dbReference type="PIRSF" id="PIRSF018249">
    <property type="entry name" value="MyrA_prd"/>
    <property type="match status" value="1"/>
</dbReference>
<feature type="domain" description="23S rRNA (guanine(745)-N(1))-methyltransferase N-terminal" evidence="5">
    <location>
        <begin position="10"/>
        <end position="44"/>
    </location>
</feature>
<dbReference type="GO" id="GO:0046872">
    <property type="term" value="F:metal ion binding"/>
    <property type="evidence" value="ECO:0007669"/>
    <property type="project" value="UniProtKB-KW"/>
</dbReference>
<protein>
    <submittedName>
        <fullName evidence="6">Methyltransferase domain-containing protein</fullName>
    </submittedName>
</protein>
<feature type="domain" description="Methyltransferase" evidence="4">
    <location>
        <begin position="85"/>
        <end position="166"/>
    </location>
</feature>
<comment type="caution">
    <text evidence="6">The sequence shown here is derived from an EMBL/GenBank/DDBJ whole genome shotgun (WGS) entry which is preliminary data.</text>
</comment>
<dbReference type="InterPro" id="IPR029063">
    <property type="entry name" value="SAM-dependent_MTases_sf"/>
</dbReference>
<dbReference type="InterPro" id="IPR048647">
    <property type="entry name" value="RlmA_N"/>
</dbReference>
<feature type="binding site" evidence="1">
    <location>
        <position position="14"/>
    </location>
    <ligand>
        <name>Zn(2+)</name>
        <dbReference type="ChEBI" id="CHEBI:29105"/>
    </ligand>
</feature>
<organism evidence="6 7">
    <name type="scientific">Candidatus Avipropionibacterium avicola</name>
    <dbReference type="NCBI Taxonomy" id="2840701"/>
    <lineage>
        <taxon>Bacteria</taxon>
        <taxon>Bacillati</taxon>
        <taxon>Actinomycetota</taxon>
        <taxon>Actinomycetes</taxon>
        <taxon>Propionibacteriales</taxon>
        <taxon>Propionibacteriaceae</taxon>
        <taxon>Propionibacteriaceae incertae sedis</taxon>
        <taxon>Candidatus Avipropionibacterium</taxon>
    </lineage>
</organism>
<feature type="binding site" evidence="2">
    <location>
        <position position="177"/>
    </location>
    <ligand>
        <name>S-adenosyl-L-methionine</name>
        <dbReference type="ChEBI" id="CHEBI:59789"/>
    </ligand>
</feature>
<keyword evidence="6" id="KW-0808">Transferase</keyword>
<evidence type="ECO:0000256" key="1">
    <source>
        <dbReference type="PIRSR" id="PIRSR018249-1"/>
    </source>
</evidence>
<feature type="region of interest" description="Disordered" evidence="3">
    <location>
        <begin position="233"/>
        <end position="259"/>
    </location>
</feature>
<feature type="binding site" evidence="1">
    <location>
        <position position="27"/>
    </location>
    <ligand>
        <name>Zn(2+)</name>
        <dbReference type="ChEBI" id="CHEBI:29105"/>
    </ligand>
</feature>
<dbReference type="PANTHER" id="PTHR42912">
    <property type="entry name" value="METHYLTRANSFERASE"/>
    <property type="match status" value="1"/>
</dbReference>
<dbReference type="Pfam" id="PF13649">
    <property type="entry name" value="Methyltransf_25"/>
    <property type="match status" value="1"/>
</dbReference>
<evidence type="ECO:0000256" key="2">
    <source>
        <dbReference type="PIRSR" id="PIRSR018249-2"/>
    </source>
</evidence>
<dbReference type="SUPFAM" id="SSF53335">
    <property type="entry name" value="S-adenosyl-L-methionine-dependent methyltransferases"/>
    <property type="match status" value="1"/>
</dbReference>
<evidence type="ECO:0000259" key="5">
    <source>
        <dbReference type="Pfam" id="PF21302"/>
    </source>
</evidence>
<sequence length="276" mass="29606">MITDVIDLLRCPHCGTALELDGRVVACHGRHRFDLARQGHLNLLSTPAPANADSAAMVAARLAYLERGLHQPVRDLLSASSGPVVLDAGCGPGWYLAGLPAEHRVLGMDLSAAAARRAARAHPRAGVVVSDLRQDWPVADAVVDTVWSVFAPRHLDEVVRVLRPGGEFLVVLPGEDHLVELVRSGAVIGQQRDKEASLLAQLSSRLEPTRRDTVRTTVTISDDTLVHELVAMGPSAHHRTEPPGSDRHPRGGTTSQPEQVTVSLIVRAFRLDPGGS</sequence>
<evidence type="ECO:0000313" key="7">
    <source>
        <dbReference type="Proteomes" id="UP000886842"/>
    </source>
</evidence>
<feature type="binding site" evidence="1">
    <location>
        <position position="31"/>
    </location>
    <ligand>
        <name>Zn(2+)</name>
        <dbReference type="ChEBI" id="CHEBI:29105"/>
    </ligand>
</feature>
<dbReference type="EMBL" id="DVLP01000318">
    <property type="protein sequence ID" value="HIT76057.1"/>
    <property type="molecule type" value="Genomic_DNA"/>
</dbReference>
<dbReference type="Gene3D" id="3.40.50.150">
    <property type="entry name" value="Vaccinia Virus protein VP39"/>
    <property type="match status" value="1"/>
</dbReference>
<gene>
    <name evidence="6" type="ORF">IAA98_10760</name>
</gene>
<dbReference type="InterPro" id="IPR016718">
    <property type="entry name" value="rRNA_m1G-MeTrfase_A_prd"/>
</dbReference>
<dbReference type="GO" id="GO:0008168">
    <property type="term" value="F:methyltransferase activity"/>
    <property type="evidence" value="ECO:0007669"/>
    <property type="project" value="UniProtKB-KW"/>
</dbReference>
<dbReference type="InterPro" id="IPR050508">
    <property type="entry name" value="Methyltransf_Superfamily"/>
</dbReference>
<keyword evidence="6" id="KW-0489">Methyltransferase</keyword>
<evidence type="ECO:0000256" key="3">
    <source>
        <dbReference type="SAM" id="MobiDB-lite"/>
    </source>
</evidence>
<dbReference type="PANTHER" id="PTHR42912:SF45">
    <property type="entry name" value="23S RRNA (GUANINE(745)-N(1))-METHYLTRANSFERASE"/>
    <property type="match status" value="1"/>
</dbReference>
<keyword evidence="1" id="KW-0862">Zinc</keyword>
<dbReference type="Pfam" id="PF21302">
    <property type="entry name" value="Zn_ribbon_RlmA"/>
    <property type="match status" value="1"/>
</dbReference>
<keyword evidence="2" id="KW-0949">S-adenosyl-L-methionine</keyword>
<reference evidence="6" key="2">
    <citation type="journal article" date="2021" name="PeerJ">
        <title>Extensive microbial diversity within the chicken gut microbiome revealed by metagenomics and culture.</title>
        <authorList>
            <person name="Gilroy R."/>
            <person name="Ravi A."/>
            <person name="Getino M."/>
            <person name="Pursley I."/>
            <person name="Horton D.L."/>
            <person name="Alikhan N.F."/>
            <person name="Baker D."/>
            <person name="Gharbi K."/>
            <person name="Hall N."/>
            <person name="Watson M."/>
            <person name="Adriaenssens E.M."/>
            <person name="Foster-Nyarko E."/>
            <person name="Jarju S."/>
            <person name="Secka A."/>
            <person name="Antonio M."/>
            <person name="Oren A."/>
            <person name="Chaudhuri R.R."/>
            <person name="La Ragione R."/>
            <person name="Hildebrand F."/>
            <person name="Pallen M.J."/>
        </authorList>
    </citation>
    <scope>NUCLEOTIDE SEQUENCE</scope>
    <source>
        <strain evidence="6">ChiGjej1B1-24693</strain>
    </source>
</reference>
<dbReference type="CDD" id="cd02440">
    <property type="entry name" value="AdoMet_MTases"/>
    <property type="match status" value="1"/>
</dbReference>
<dbReference type="InterPro" id="IPR041698">
    <property type="entry name" value="Methyltransf_25"/>
</dbReference>
<dbReference type="Proteomes" id="UP000886842">
    <property type="component" value="Unassembled WGS sequence"/>
</dbReference>
<name>A0A9D1GZK4_9ACTN</name>
<feature type="binding site" evidence="1">
    <location>
        <position position="11"/>
    </location>
    <ligand>
        <name>Zn(2+)</name>
        <dbReference type="ChEBI" id="CHEBI:29105"/>
    </ligand>
</feature>